<protein>
    <submittedName>
        <fullName evidence="3">SDR family oxidoreductase</fullName>
    </submittedName>
</protein>
<dbReference type="SUPFAM" id="SSF51735">
    <property type="entry name" value="NAD(P)-binding Rossmann-fold domains"/>
    <property type="match status" value="1"/>
</dbReference>
<evidence type="ECO:0000256" key="1">
    <source>
        <dbReference type="ARBA" id="ARBA00006484"/>
    </source>
</evidence>
<dbReference type="Pfam" id="PF13561">
    <property type="entry name" value="adh_short_C2"/>
    <property type="match status" value="1"/>
</dbReference>
<dbReference type="PANTHER" id="PTHR43639">
    <property type="entry name" value="OXIDOREDUCTASE, SHORT-CHAIN DEHYDROGENASE/REDUCTASE FAMILY (AFU_ORTHOLOGUE AFUA_5G02870)"/>
    <property type="match status" value="1"/>
</dbReference>
<dbReference type="AlphaFoldDB" id="A0A845AYJ3"/>
<name>A0A845AYJ3_9SPHN</name>
<organism evidence="3 4">
    <name type="scientific">Allopontixanthobacter sediminis</name>
    <dbReference type="NCBI Taxonomy" id="1689985"/>
    <lineage>
        <taxon>Bacteria</taxon>
        <taxon>Pseudomonadati</taxon>
        <taxon>Pseudomonadota</taxon>
        <taxon>Alphaproteobacteria</taxon>
        <taxon>Sphingomonadales</taxon>
        <taxon>Erythrobacteraceae</taxon>
        <taxon>Allopontixanthobacter</taxon>
    </lineage>
</organism>
<comment type="caution">
    <text evidence="3">The sequence shown here is derived from an EMBL/GenBank/DDBJ whole genome shotgun (WGS) entry which is preliminary data.</text>
</comment>
<accession>A0A845AYJ3</accession>
<sequence length="275" mass="29711">MVKVGHVFARDIFPPYFGSDTVTLPAVLVTGAAKRIGAAMAQQFARAGWHVVIHYGTSSEEAKALAGTLPSAETFGCDLGNETAAMAMVEELAERLDDWRVLVNSASVFIPDDVTFLDPATNRRTMQINARTPVLMAQAFLRQARAGGGRRVIQVTDQKLANPNPDFFSYTMSKHALAATIPMMSMGAADTLDRIYGLAPGAILASHDQTESEAEVSHRLNPLQRKTHATEMADAALFLAQGWLASGETLFVDSGQHLLAQPRDVIYLARQEIGA</sequence>
<dbReference type="PANTHER" id="PTHR43639:SF1">
    <property type="entry name" value="SHORT-CHAIN DEHYDROGENASE_REDUCTASE FAMILY PROTEIN"/>
    <property type="match status" value="1"/>
</dbReference>
<evidence type="ECO:0000313" key="4">
    <source>
        <dbReference type="Proteomes" id="UP000431922"/>
    </source>
</evidence>
<dbReference type="InterPro" id="IPR036291">
    <property type="entry name" value="NAD(P)-bd_dom_sf"/>
</dbReference>
<dbReference type="Proteomes" id="UP000431922">
    <property type="component" value="Unassembled WGS sequence"/>
</dbReference>
<dbReference type="InterPro" id="IPR002347">
    <property type="entry name" value="SDR_fam"/>
</dbReference>
<gene>
    <name evidence="3" type="ORF">GRI65_02555</name>
</gene>
<keyword evidence="4" id="KW-1185">Reference proteome</keyword>
<dbReference type="GO" id="GO:0016491">
    <property type="term" value="F:oxidoreductase activity"/>
    <property type="evidence" value="ECO:0007669"/>
    <property type="project" value="UniProtKB-KW"/>
</dbReference>
<proteinExistence type="inferred from homology"/>
<evidence type="ECO:0000313" key="3">
    <source>
        <dbReference type="EMBL" id="MXP43335.1"/>
    </source>
</evidence>
<dbReference type="EMBL" id="WTYL01000001">
    <property type="protein sequence ID" value="MXP43335.1"/>
    <property type="molecule type" value="Genomic_DNA"/>
</dbReference>
<dbReference type="Gene3D" id="3.40.50.720">
    <property type="entry name" value="NAD(P)-binding Rossmann-like Domain"/>
    <property type="match status" value="1"/>
</dbReference>
<keyword evidence="2" id="KW-0560">Oxidoreductase</keyword>
<comment type="similarity">
    <text evidence="1">Belongs to the short-chain dehydrogenases/reductases (SDR) family.</text>
</comment>
<dbReference type="OrthoDB" id="9786360at2"/>
<dbReference type="PRINTS" id="PR00081">
    <property type="entry name" value="GDHRDH"/>
</dbReference>
<reference evidence="3 4" key="1">
    <citation type="submission" date="2019-12" db="EMBL/GenBank/DDBJ databases">
        <title>Genomic-based taxomic classification of the family Erythrobacteraceae.</title>
        <authorList>
            <person name="Xu L."/>
        </authorList>
    </citation>
    <scope>NUCLEOTIDE SEQUENCE [LARGE SCALE GENOMIC DNA]</scope>
    <source>
        <strain evidence="3 4">KCTC 42453</strain>
    </source>
</reference>
<evidence type="ECO:0000256" key="2">
    <source>
        <dbReference type="ARBA" id="ARBA00023002"/>
    </source>
</evidence>
<dbReference type="RefSeq" id="WP_160754950.1">
    <property type="nucleotide sequence ID" value="NZ_WTYL01000001.1"/>
</dbReference>